<name>A0AAV5W1W5_9BILA</name>
<protein>
    <recommendedName>
        <fullName evidence="4">Cleavage/polyadenylation specificity factor A subunit N-terminal domain-containing protein</fullName>
    </recommendedName>
</protein>
<feature type="compositionally biased region" description="Basic and acidic residues" evidence="1">
    <location>
        <begin position="760"/>
        <end position="772"/>
    </location>
</feature>
<dbReference type="InterPro" id="IPR036322">
    <property type="entry name" value="WD40_repeat_dom_sf"/>
</dbReference>
<keyword evidence="3" id="KW-1185">Reference proteome</keyword>
<dbReference type="SUPFAM" id="SSF50978">
    <property type="entry name" value="WD40 repeat-like"/>
    <property type="match status" value="1"/>
</dbReference>
<comment type="caution">
    <text evidence="2">The sequence shown here is derived from an EMBL/GenBank/DDBJ whole genome shotgun (WGS) entry which is preliminary data.</text>
</comment>
<feature type="region of interest" description="Disordered" evidence="1">
    <location>
        <begin position="760"/>
        <end position="784"/>
    </location>
</feature>
<dbReference type="AlphaFoldDB" id="A0AAV5W1W5"/>
<evidence type="ECO:0000313" key="2">
    <source>
        <dbReference type="EMBL" id="GMT24463.1"/>
    </source>
</evidence>
<gene>
    <name evidence="2" type="ORF">PFISCL1PPCAC_15760</name>
</gene>
<organism evidence="2 3">
    <name type="scientific">Pristionchus fissidentatus</name>
    <dbReference type="NCBI Taxonomy" id="1538716"/>
    <lineage>
        <taxon>Eukaryota</taxon>
        <taxon>Metazoa</taxon>
        <taxon>Ecdysozoa</taxon>
        <taxon>Nematoda</taxon>
        <taxon>Chromadorea</taxon>
        <taxon>Rhabditida</taxon>
        <taxon>Rhabditina</taxon>
        <taxon>Diplogasteromorpha</taxon>
        <taxon>Diplogasteroidea</taxon>
        <taxon>Neodiplogasteridae</taxon>
        <taxon>Pristionchus</taxon>
    </lineage>
</organism>
<dbReference type="Proteomes" id="UP001432322">
    <property type="component" value="Unassembled WGS sequence"/>
</dbReference>
<feature type="compositionally biased region" description="Basic residues" evidence="1">
    <location>
        <begin position="773"/>
        <end position="784"/>
    </location>
</feature>
<evidence type="ECO:0000313" key="3">
    <source>
        <dbReference type="Proteomes" id="UP001432322"/>
    </source>
</evidence>
<evidence type="ECO:0000256" key="1">
    <source>
        <dbReference type="SAM" id="MobiDB-lite"/>
    </source>
</evidence>
<reference evidence="2" key="1">
    <citation type="submission" date="2023-10" db="EMBL/GenBank/DDBJ databases">
        <title>Genome assembly of Pristionchus species.</title>
        <authorList>
            <person name="Yoshida K."/>
            <person name="Sommer R.J."/>
        </authorList>
    </citation>
    <scope>NUCLEOTIDE SEQUENCE</scope>
    <source>
        <strain evidence="2">RS5133</strain>
    </source>
</reference>
<dbReference type="EMBL" id="BTSY01000004">
    <property type="protein sequence ID" value="GMT24463.1"/>
    <property type="molecule type" value="Genomic_DNA"/>
</dbReference>
<proteinExistence type="predicted"/>
<sequence>MNGDIQILPRRCLTSDKKKNLLVSATGPIVQVFKFDAKEYSFPISTIHCFDRQNVNVEFIQSITDTGHYLVAGDKFATVIHEGEITSGMSWIDPDRIHKFNSEIVDVFTVIESKCTDHLAFSLFILHKNRRLIRYSIRIHSKEKGGLSIKVTPIEEKILCDRMRFVSALSPSNFFVYYTDSVMSMHPPHIVTRVPCAFPPTATLLALSFHGESVAKISSHGEVQVLRNEKGKTPGNTLRLLEDAEMTNIWESHEATPICAVFTRLKGDCHAKESTGHSCGCMVVIGFEDGYISFNSMHGEIKKINLKSGPILSLLVNDQQVVYGTQSGSLGYLSIPIHSSDHPTNRLISLRGITNYCKPKRELIVSSCSFHLFSSPITAILVMADDIRIFILKGTNSSEWEKTIEWNREEFISGSITVFPLDLYTSKSPRLLVALATVNEVHLRVVHTDGSARFHNDRIPCSEFLVKKISSVSLPPPWMISLKGEEIDLRIIVFGDNRLVLTGVQFFQSGEMKRATQLYFGADPDGRTQMGTSISPLYVANRIGSVVEWVRDGKLESLSFTPTVPVKKKIDVMQHCKNYAHNKTNGLIVDASDIAIRATAAASMWDGDENSTRVTAVGTLCGNVVAFSLEEGLVDMNTVSADIEITAISVSHCLFIQTLSNGEEKKESFNLILAAAKDRSVTLILLRNEKMTILTRQKSSVDGAKGVYCIEGTTKKSVRVLLVGMNIQTLHFCLKPLYSQLESGKGIVIVSAGPIPIQLEMHKPQSRSDKSIKKTRRGKYGGKR</sequence>
<evidence type="ECO:0008006" key="4">
    <source>
        <dbReference type="Google" id="ProtNLM"/>
    </source>
</evidence>
<accession>A0AAV5W1W5</accession>